<evidence type="ECO:0000313" key="2">
    <source>
        <dbReference type="EMBL" id="SHI86000.1"/>
    </source>
</evidence>
<protein>
    <submittedName>
        <fullName evidence="2">DDE superfamily endonuclease</fullName>
    </submittedName>
</protein>
<dbReference type="InterPro" id="IPR036397">
    <property type="entry name" value="RNaseH_sf"/>
</dbReference>
<dbReference type="GO" id="GO:0003676">
    <property type="term" value="F:nucleic acid binding"/>
    <property type="evidence" value="ECO:0007669"/>
    <property type="project" value="InterPro"/>
</dbReference>
<evidence type="ECO:0000259" key="1">
    <source>
        <dbReference type="Pfam" id="PF13358"/>
    </source>
</evidence>
<evidence type="ECO:0000313" key="3">
    <source>
        <dbReference type="Proteomes" id="UP000184536"/>
    </source>
</evidence>
<dbReference type="InterPro" id="IPR047655">
    <property type="entry name" value="Transpos_IS630-like"/>
</dbReference>
<keyword evidence="2" id="KW-0255">Endonuclease</keyword>
<keyword evidence="3" id="KW-1185">Reference proteome</keyword>
<dbReference type="InterPro" id="IPR038717">
    <property type="entry name" value="Tc1-like_DDE_dom"/>
</dbReference>
<dbReference type="RefSeq" id="WP_110940045.1">
    <property type="nucleotide sequence ID" value="NZ_FQZV01000008.1"/>
</dbReference>
<gene>
    <name evidence="2" type="ORF">SAMN02745975_00774</name>
</gene>
<dbReference type="Proteomes" id="UP000184536">
    <property type="component" value="Unassembled WGS sequence"/>
</dbReference>
<feature type="domain" description="Tc1-like transposase DDE" evidence="1">
    <location>
        <begin position="9"/>
        <end position="155"/>
    </location>
</feature>
<dbReference type="GO" id="GO:0004519">
    <property type="term" value="F:endonuclease activity"/>
    <property type="evidence" value="ECO:0007669"/>
    <property type="project" value="UniProtKB-KW"/>
</dbReference>
<dbReference type="STRING" id="1121919.SAMN02745975_00774"/>
<dbReference type="OrthoDB" id="1803385at2"/>
<dbReference type="EMBL" id="FQZV01000008">
    <property type="protein sequence ID" value="SHI86000.1"/>
    <property type="molecule type" value="Genomic_DNA"/>
</dbReference>
<keyword evidence="2" id="KW-0540">Nuclease</keyword>
<dbReference type="AlphaFoldDB" id="A0A1M6EL77"/>
<reference evidence="3" key="1">
    <citation type="submission" date="2016-11" db="EMBL/GenBank/DDBJ databases">
        <authorList>
            <person name="Varghese N."/>
            <person name="Submissions S."/>
        </authorList>
    </citation>
    <scope>NUCLEOTIDE SEQUENCE [LARGE SCALE GENOMIC DNA]</scope>
    <source>
        <strain evidence="3">DSM 17957</strain>
    </source>
</reference>
<sequence>MNPPKDTIVLCIDEDGLLSVRPYSGSTWAKYGYPKRIRATYSRTENVVQVVAAFNPHEGTGFAKCYDTKNFETFLDFLTEVEKKYPETKIHIVWDNLSAHKKAQRIWNIYNPGSLFSFHYTPSNASWLNLIEPWFGTINRRALNNSDYQTREHLIIALYQAIFYSNAHSKLNKWKKRDVS</sequence>
<name>A0A1M6EL77_9FIRM</name>
<dbReference type="Gene3D" id="3.30.420.10">
    <property type="entry name" value="Ribonuclease H-like superfamily/Ribonuclease H"/>
    <property type="match status" value="1"/>
</dbReference>
<proteinExistence type="predicted"/>
<dbReference type="NCBIfam" id="NF033545">
    <property type="entry name" value="transpos_IS630"/>
    <property type="match status" value="1"/>
</dbReference>
<accession>A0A1M6EL77</accession>
<keyword evidence="2" id="KW-0378">Hydrolase</keyword>
<dbReference type="Pfam" id="PF13358">
    <property type="entry name" value="DDE_3"/>
    <property type="match status" value="1"/>
</dbReference>
<organism evidence="2 3">
    <name type="scientific">Geosporobacter subterraneus DSM 17957</name>
    <dbReference type="NCBI Taxonomy" id="1121919"/>
    <lineage>
        <taxon>Bacteria</taxon>
        <taxon>Bacillati</taxon>
        <taxon>Bacillota</taxon>
        <taxon>Clostridia</taxon>
        <taxon>Peptostreptococcales</taxon>
        <taxon>Thermotaleaceae</taxon>
        <taxon>Geosporobacter</taxon>
    </lineage>
</organism>